<dbReference type="EMBL" id="BSFH01000093">
    <property type="protein sequence ID" value="GLK65668.1"/>
    <property type="molecule type" value="Genomic_DNA"/>
</dbReference>
<gene>
    <name evidence="1" type="ORF">GCM10017635_31450</name>
</gene>
<proteinExistence type="predicted"/>
<dbReference type="AlphaFoldDB" id="A0AAD3RUI2"/>
<evidence type="ECO:0000313" key="2">
    <source>
        <dbReference type="Proteomes" id="UP001143349"/>
    </source>
</evidence>
<organism evidence="1 2">
    <name type="scientific">Paracoccus kondratievae</name>
    <dbReference type="NCBI Taxonomy" id="135740"/>
    <lineage>
        <taxon>Bacteria</taxon>
        <taxon>Pseudomonadati</taxon>
        <taxon>Pseudomonadota</taxon>
        <taxon>Alphaproteobacteria</taxon>
        <taxon>Rhodobacterales</taxon>
        <taxon>Paracoccaceae</taxon>
        <taxon>Paracoccus</taxon>
    </lineage>
</organism>
<reference evidence="1" key="1">
    <citation type="journal article" date="2014" name="Int. J. Syst. Evol. Microbiol.">
        <title>Complete genome sequence of Corynebacterium casei LMG S-19264T (=DSM 44701T), isolated from a smear-ripened cheese.</title>
        <authorList>
            <consortium name="US DOE Joint Genome Institute (JGI-PGF)"/>
            <person name="Walter F."/>
            <person name="Albersmeier A."/>
            <person name="Kalinowski J."/>
            <person name="Ruckert C."/>
        </authorList>
    </citation>
    <scope>NUCLEOTIDE SEQUENCE</scope>
    <source>
        <strain evidence="1">VKM B-2222</strain>
    </source>
</reference>
<name>A0AAD3RUI2_9RHOB</name>
<dbReference type="Proteomes" id="UP001143349">
    <property type="component" value="Unassembled WGS sequence"/>
</dbReference>
<keyword evidence="2" id="KW-1185">Reference proteome</keyword>
<evidence type="ECO:0000313" key="1">
    <source>
        <dbReference type="EMBL" id="GLK65668.1"/>
    </source>
</evidence>
<accession>A0AAD3RUI2</accession>
<dbReference type="RefSeq" id="WP_271180181.1">
    <property type="nucleotide sequence ID" value="NZ_BSFH01000093.1"/>
</dbReference>
<reference evidence="1" key="2">
    <citation type="submission" date="2023-01" db="EMBL/GenBank/DDBJ databases">
        <authorList>
            <person name="Sun Q."/>
            <person name="Evtushenko L."/>
        </authorList>
    </citation>
    <scope>NUCLEOTIDE SEQUENCE</scope>
    <source>
        <strain evidence="1">VKM B-2222</strain>
    </source>
</reference>
<sequence length="74" mass="7994">MDIADLIARADEYKAATGIADDSTVSYRVFGDTKKLGALRRGADITTRRFKAAMLWFDKNCPASQASKPPEGAA</sequence>
<protein>
    <submittedName>
        <fullName evidence="1">Uncharacterized protein</fullName>
    </submittedName>
</protein>
<comment type="caution">
    <text evidence="1">The sequence shown here is derived from an EMBL/GenBank/DDBJ whole genome shotgun (WGS) entry which is preliminary data.</text>
</comment>